<proteinExistence type="predicted"/>
<dbReference type="AlphaFoldDB" id="A0A0D1ZKF6"/>
<accession>A0A0D1ZKF6</accession>
<feature type="transmembrane region" description="Helical" evidence="2">
    <location>
        <begin position="254"/>
        <end position="272"/>
    </location>
</feature>
<dbReference type="PANTHER" id="PTHR35184:SF1">
    <property type="entry name" value="INTEGRAL MEMBRANE PROTEIN"/>
    <property type="match status" value="1"/>
</dbReference>
<gene>
    <name evidence="3" type="ORF">PV11_02848</name>
</gene>
<dbReference type="OrthoDB" id="3357002at2759"/>
<organism evidence="3 4">
    <name type="scientific">Exophiala sideris</name>
    <dbReference type="NCBI Taxonomy" id="1016849"/>
    <lineage>
        <taxon>Eukaryota</taxon>
        <taxon>Fungi</taxon>
        <taxon>Dikarya</taxon>
        <taxon>Ascomycota</taxon>
        <taxon>Pezizomycotina</taxon>
        <taxon>Eurotiomycetes</taxon>
        <taxon>Chaetothyriomycetidae</taxon>
        <taxon>Chaetothyriales</taxon>
        <taxon>Herpotrichiellaceae</taxon>
        <taxon>Exophiala</taxon>
    </lineage>
</organism>
<dbReference type="InterPro" id="IPR021460">
    <property type="entry name" value="DUF3112"/>
</dbReference>
<feature type="compositionally biased region" description="Basic and acidic residues" evidence="1">
    <location>
        <begin position="328"/>
        <end position="337"/>
    </location>
</feature>
<keyword evidence="2" id="KW-0812">Transmembrane</keyword>
<dbReference type="PANTHER" id="PTHR35184">
    <property type="entry name" value="YALI0C10208P"/>
    <property type="match status" value="1"/>
</dbReference>
<keyword evidence="2" id="KW-0472">Membrane</keyword>
<feature type="transmembrane region" description="Helical" evidence="2">
    <location>
        <begin position="30"/>
        <end position="48"/>
    </location>
</feature>
<keyword evidence="2" id="KW-1133">Transmembrane helix</keyword>
<dbReference type="STRING" id="1016849.A0A0D1ZKF6"/>
<protein>
    <recommendedName>
        <fullName evidence="5">G-protein coupled receptors family 1 profile domain-containing protein</fullName>
    </recommendedName>
</protein>
<evidence type="ECO:0000313" key="3">
    <source>
        <dbReference type="EMBL" id="KIV87293.1"/>
    </source>
</evidence>
<dbReference type="HOGENOM" id="CLU_024263_0_1_1"/>
<feature type="transmembrane region" description="Helical" evidence="2">
    <location>
        <begin position="178"/>
        <end position="196"/>
    </location>
</feature>
<evidence type="ECO:0000256" key="1">
    <source>
        <dbReference type="SAM" id="MobiDB-lite"/>
    </source>
</evidence>
<dbReference type="Pfam" id="PF11309">
    <property type="entry name" value="DUF3112"/>
    <property type="match status" value="1"/>
</dbReference>
<feature type="transmembrane region" description="Helical" evidence="2">
    <location>
        <begin position="89"/>
        <end position="113"/>
    </location>
</feature>
<dbReference type="Proteomes" id="UP000053599">
    <property type="component" value="Unassembled WGS sequence"/>
</dbReference>
<dbReference type="EMBL" id="KN846951">
    <property type="protein sequence ID" value="KIV87293.1"/>
    <property type="molecule type" value="Genomic_DNA"/>
</dbReference>
<feature type="transmembrane region" description="Helical" evidence="2">
    <location>
        <begin position="60"/>
        <end position="83"/>
    </location>
</feature>
<evidence type="ECO:0000313" key="4">
    <source>
        <dbReference type="Proteomes" id="UP000053599"/>
    </source>
</evidence>
<feature type="region of interest" description="Disordered" evidence="1">
    <location>
        <begin position="287"/>
        <end position="344"/>
    </location>
</feature>
<evidence type="ECO:0000256" key="2">
    <source>
        <dbReference type="SAM" id="Phobius"/>
    </source>
</evidence>
<feature type="transmembrane region" description="Helical" evidence="2">
    <location>
        <begin position="133"/>
        <end position="158"/>
    </location>
</feature>
<feature type="transmembrane region" description="Helical" evidence="2">
    <location>
        <begin position="216"/>
        <end position="234"/>
    </location>
</feature>
<feature type="compositionally biased region" description="Acidic residues" evidence="1">
    <location>
        <begin position="318"/>
        <end position="327"/>
    </location>
</feature>
<reference evidence="3 4" key="1">
    <citation type="submission" date="2015-01" db="EMBL/GenBank/DDBJ databases">
        <title>The Genome Sequence of Exophiala sideris CBS121828.</title>
        <authorList>
            <consortium name="The Broad Institute Genomics Platform"/>
            <person name="Cuomo C."/>
            <person name="de Hoog S."/>
            <person name="Gorbushina A."/>
            <person name="Stielow B."/>
            <person name="Teixiera M."/>
            <person name="Abouelleil A."/>
            <person name="Chapman S.B."/>
            <person name="Priest M."/>
            <person name="Young S.K."/>
            <person name="Wortman J."/>
            <person name="Nusbaum C."/>
            <person name="Birren B."/>
        </authorList>
    </citation>
    <scope>NUCLEOTIDE SEQUENCE [LARGE SCALE GENOMIC DNA]</scope>
    <source>
        <strain evidence="3 4">CBS 121828</strain>
    </source>
</reference>
<evidence type="ECO:0008006" key="5">
    <source>
        <dbReference type="Google" id="ProtNLM"/>
    </source>
</evidence>
<name>A0A0D1ZKF6_9EURO</name>
<feature type="compositionally biased region" description="Basic and acidic residues" evidence="1">
    <location>
        <begin position="292"/>
        <end position="308"/>
    </location>
</feature>
<sequence>MSAAKLSGPPYPPQTAAIGGQPTVGVDVPITSVFLFLFICGAVGNMTIFQLNRRRGHKFLFSGMFFGFCMARIVTMIMRIVWACYPEDVRIGIAAMIFVSAGVLILFLVNLVFAQRILRAAHPHFGWKKTLTIIFDILYVGILAMLAMVITATVQSFYTLNTNTHRIDRDLQMTASTYLLMISFLPIPMVILGILVPRKTRLEKFGTGRWRTKIAILLTTSVLLCLGASFRSGTTYKNPRARDDPAWYDAKWCFYFFNFTLEIIVVFLYIILRVDLRFHVPNGSKGPGDYVPENKPHKEVGSIQESRRSSSVSRVMSEEEVFDDEEPVDTRAEKDVEGQMGSTQ</sequence>